<keyword evidence="6" id="KW-0460">Magnesium</keyword>
<keyword evidence="3 6" id="KW-0328">Glycosyltransferase</keyword>
<comment type="pathway">
    <text evidence="1 6">Pyrimidine metabolism; UMP biosynthesis via de novo pathway; UMP from orotate: step 1/2.</text>
</comment>
<evidence type="ECO:0000256" key="5">
    <source>
        <dbReference type="ARBA" id="ARBA00022975"/>
    </source>
</evidence>
<dbReference type="Proteomes" id="UP000075578">
    <property type="component" value="Unassembled WGS sequence"/>
</dbReference>
<dbReference type="GO" id="GO:0004588">
    <property type="term" value="F:orotate phosphoribosyltransferase activity"/>
    <property type="evidence" value="ECO:0007669"/>
    <property type="project" value="UniProtKB-UniRule"/>
</dbReference>
<dbReference type="GO" id="GO:0019856">
    <property type="term" value="P:pyrimidine nucleobase biosynthetic process"/>
    <property type="evidence" value="ECO:0007669"/>
    <property type="project" value="TreeGrafter"/>
</dbReference>
<evidence type="ECO:0000256" key="6">
    <source>
        <dbReference type="HAMAP-Rule" id="MF_01208"/>
    </source>
</evidence>
<dbReference type="Pfam" id="PF00156">
    <property type="entry name" value="Pribosyltran"/>
    <property type="match status" value="1"/>
</dbReference>
<dbReference type="GO" id="GO:0000287">
    <property type="term" value="F:magnesium ion binding"/>
    <property type="evidence" value="ECO:0007669"/>
    <property type="project" value="UniProtKB-UniRule"/>
</dbReference>
<reference evidence="8 9" key="1">
    <citation type="journal article" date="2016" name="ISME J.">
        <title>Chasing the elusive Euryarchaeota class WSA2: genomes reveal a uniquely fastidious methyl-reducing methanogen.</title>
        <authorList>
            <person name="Nobu M.K."/>
            <person name="Narihiro T."/>
            <person name="Kuroda K."/>
            <person name="Mei R."/>
            <person name="Liu W.T."/>
        </authorList>
    </citation>
    <scope>NUCLEOTIDE SEQUENCE [LARGE SCALE GENOMIC DNA]</scope>
    <source>
        <strain evidence="8">U1lsi0528_Bin089</strain>
    </source>
</reference>
<dbReference type="InterPro" id="IPR029057">
    <property type="entry name" value="PRTase-like"/>
</dbReference>
<evidence type="ECO:0000256" key="4">
    <source>
        <dbReference type="ARBA" id="ARBA00022679"/>
    </source>
</evidence>
<comment type="caution">
    <text evidence="6">Lacks conserved residue(s) required for the propagation of feature annotation.</text>
</comment>
<dbReference type="GO" id="GO:0044205">
    <property type="term" value="P:'de novo' UMP biosynthetic process"/>
    <property type="evidence" value="ECO:0007669"/>
    <property type="project" value="UniProtKB-UniRule"/>
</dbReference>
<feature type="binding site" evidence="6">
    <location>
        <position position="115"/>
    </location>
    <ligand>
        <name>orotate</name>
        <dbReference type="ChEBI" id="CHEBI:30839"/>
    </ligand>
</feature>
<feature type="binding site" evidence="6">
    <location>
        <position position="89"/>
    </location>
    <ligand>
        <name>5-phospho-alpha-D-ribose 1-diphosphate</name>
        <dbReference type="ChEBI" id="CHEBI:58017"/>
        <note>ligand shared between dimeric partners</note>
    </ligand>
</feature>
<organism evidence="8 9">
    <name type="scientific">Candidatus Methanofastidiosum methylothiophilum</name>
    <dbReference type="NCBI Taxonomy" id="1705564"/>
    <lineage>
        <taxon>Archaea</taxon>
        <taxon>Methanobacteriati</taxon>
        <taxon>Methanobacteriota</taxon>
        <taxon>Stenosarchaea group</taxon>
        <taxon>Candidatus Methanofastidiosia</taxon>
        <taxon>Candidatus Methanofastidiosales</taxon>
        <taxon>Candidatus Methanofastidiosaceae</taxon>
        <taxon>Candidatus Methanofastidiosum</taxon>
    </lineage>
</organism>
<sequence length="197" mass="22008">MISSGALKIDTTKCFTFSSGIISPIYCDTRMLISFPEYRKKIISEFLELTNKIHNIDCVAGVATGGIAWGSWLSDRLDLPFCYVRSEIKSHGTKNIIEGLVSNDSNLLLIEDVVTTGNSLGRAVSQIRKITNGNITAMCLFSYGFKESIDLLDGLKIKLYPIMDLHGLIGQISDKTQREDIVNWSNNPLGWNNERKR</sequence>
<dbReference type="EC" id="2.4.2.10" evidence="2 6"/>
<feature type="binding site" evidence="6">
    <location>
        <position position="91"/>
    </location>
    <ligand>
        <name>5-phospho-alpha-D-ribose 1-diphosphate</name>
        <dbReference type="ChEBI" id="CHEBI:58017"/>
        <note>ligand shared between dimeric partners</note>
    </ligand>
</feature>
<dbReference type="UniPathway" id="UPA00070">
    <property type="reaction ID" value="UER00119"/>
</dbReference>
<comment type="similarity">
    <text evidence="6">Belongs to the purine/pyrimidine phosphoribosyltransferase family. PyrE subfamily.</text>
</comment>
<accession>A0A150J3P1</accession>
<feature type="binding site" evidence="6">
    <location>
        <position position="85"/>
    </location>
    <ligand>
        <name>5-phospho-alpha-D-ribose 1-diphosphate</name>
        <dbReference type="ChEBI" id="CHEBI:58017"/>
        <note>ligand shared between dimeric partners</note>
    </ligand>
</feature>
<protein>
    <recommendedName>
        <fullName evidence="2 6">Orotate phosphoribosyltransferase</fullName>
        <shortName evidence="6">OPRT</shortName>
        <shortName evidence="6">OPRTase</shortName>
        <ecNumber evidence="2 6">2.4.2.10</ecNumber>
    </recommendedName>
</protein>
<dbReference type="Gene3D" id="3.40.50.2020">
    <property type="match status" value="1"/>
</dbReference>
<evidence type="ECO:0000313" key="8">
    <source>
        <dbReference type="EMBL" id="KYC51758.1"/>
    </source>
</evidence>
<keyword evidence="5 6" id="KW-0665">Pyrimidine biosynthesis</keyword>
<comment type="catalytic activity">
    <reaction evidence="6">
        <text>orotidine 5'-phosphate + diphosphate = orotate + 5-phospho-alpha-D-ribose 1-diphosphate</text>
        <dbReference type="Rhea" id="RHEA:10380"/>
        <dbReference type="ChEBI" id="CHEBI:30839"/>
        <dbReference type="ChEBI" id="CHEBI:33019"/>
        <dbReference type="ChEBI" id="CHEBI:57538"/>
        <dbReference type="ChEBI" id="CHEBI:58017"/>
        <dbReference type="EC" id="2.4.2.10"/>
    </reaction>
</comment>
<evidence type="ECO:0000256" key="3">
    <source>
        <dbReference type="ARBA" id="ARBA00022676"/>
    </source>
</evidence>
<evidence type="ECO:0000256" key="2">
    <source>
        <dbReference type="ARBA" id="ARBA00011971"/>
    </source>
</evidence>
<dbReference type="InterPro" id="IPR000836">
    <property type="entry name" value="PRTase_dom"/>
</dbReference>
<dbReference type="InterPro" id="IPR023031">
    <property type="entry name" value="OPRT"/>
</dbReference>
<evidence type="ECO:0000259" key="7">
    <source>
        <dbReference type="Pfam" id="PF00156"/>
    </source>
</evidence>
<dbReference type="CDD" id="cd06223">
    <property type="entry name" value="PRTases_typeI"/>
    <property type="match status" value="1"/>
</dbReference>
<feature type="binding site" description="in other chain" evidence="6">
    <location>
        <begin position="111"/>
        <end position="119"/>
    </location>
    <ligand>
        <name>5-phospho-alpha-D-ribose 1-diphosphate</name>
        <dbReference type="ChEBI" id="CHEBI:58017"/>
        <note>ligand shared between dimeric partners</note>
    </ligand>
</feature>
<dbReference type="SUPFAM" id="SSF53271">
    <property type="entry name" value="PRTase-like"/>
    <property type="match status" value="1"/>
</dbReference>
<gene>
    <name evidence="6 8" type="primary">pyrE</name>
    <name evidence="8" type="ORF">AMQ74_01003</name>
</gene>
<comment type="function">
    <text evidence="6">Catalyzes the transfer of a ribosyl phosphate group from 5-phosphoribose 1-diphosphate to orotate, leading to the formation of orotidine monophosphate (OMP).</text>
</comment>
<dbReference type="AlphaFoldDB" id="A0A150J3P1"/>
<feature type="domain" description="Phosphoribosyltransferase" evidence="7">
    <location>
        <begin position="54"/>
        <end position="131"/>
    </location>
</feature>
<dbReference type="HAMAP" id="MF_01208">
    <property type="entry name" value="PyrE"/>
    <property type="match status" value="1"/>
</dbReference>
<dbReference type="EMBL" id="LNGD01000055">
    <property type="protein sequence ID" value="KYC51758.1"/>
    <property type="molecule type" value="Genomic_DNA"/>
</dbReference>
<comment type="cofactor">
    <cofactor evidence="6">
        <name>Mg(2+)</name>
        <dbReference type="ChEBI" id="CHEBI:18420"/>
    </cofactor>
</comment>
<comment type="subunit">
    <text evidence="6">Homodimer.</text>
</comment>
<evidence type="ECO:0000313" key="9">
    <source>
        <dbReference type="Proteomes" id="UP000075578"/>
    </source>
</evidence>
<name>A0A150J3P1_9EURY</name>
<evidence type="ECO:0000256" key="1">
    <source>
        <dbReference type="ARBA" id="ARBA00004889"/>
    </source>
</evidence>
<comment type="caution">
    <text evidence="8">The sequence shown here is derived from an EMBL/GenBank/DDBJ whole genome shotgun (WGS) entry which is preliminary data.</text>
</comment>
<keyword evidence="4 6" id="KW-0808">Transferase</keyword>
<proteinExistence type="inferred from homology"/>
<dbReference type="PANTHER" id="PTHR19278:SF9">
    <property type="entry name" value="URIDINE 5'-MONOPHOSPHATE SYNTHASE"/>
    <property type="match status" value="1"/>
</dbReference>
<dbReference type="PANTHER" id="PTHR19278">
    <property type="entry name" value="OROTATE PHOSPHORIBOSYLTRANSFERASE"/>
    <property type="match status" value="1"/>
</dbReference>